<dbReference type="GO" id="GO:0003700">
    <property type="term" value="F:DNA-binding transcription factor activity"/>
    <property type="evidence" value="ECO:0007669"/>
    <property type="project" value="InterPro"/>
</dbReference>
<dbReference type="STRING" id="512399.A8709_28510"/>
<evidence type="ECO:0000256" key="7">
    <source>
        <dbReference type="ARBA" id="ARBA00023163"/>
    </source>
</evidence>
<gene>
    <name evidence="11" type="ORF">A8709_28510</name>
</gene>
<dbReference type="Pfam" id="PF00072">
    <property type="entry name" value="Response_reg"/>
    <property type="match status" value="1"/>
</dbReference>
<evidence type="ECO:0000313" key="11">
    <source>
        <dbReference type="EMBL" id="OCT11814.1"/>
    </source>
</evidence>
<dbReference type="Gene3D" id="3.40.50.2300">
    <property type="match status" value="1"/>
</dbReference>
<dbReference type="EMBL" id="LYPC01000027">
    <property type="protein sequence ID" value="OCT11814.1"/>
    <property type="molecule type" value="Genomic_DNA"/>
</dbReference>
<keyword evidence="3 8" id="KW-0597">Phosphoprotein</keyword>
<keyword evidence="12" id="KW-1185">Reference proteome</keyword>
<keyword evidence="5" id="KW-0805">Transcription regulation</keyword>
<feature type="domain" description="Response regulatory" evidence="10">
    <location>
        <begin position="42"/>
        <end position="158"/>
    </location>
</feature>
<feature type="domain" description="HTH araC/xylS-type" evidence="9">
    <location>
        <begin position="478"/>
        <end position="576"/>
    </location>
</feature>
<comment type="caution">
    <text evidence="11">The sequence shown here is derived from an EMBL/GenBank/DDBJ whole genome shotgun (WGS) entry which is preliminary data.</text>
</comment>
<dbReference type="PROSITE" id="PS01124">
    <property type="entry name" value="HTH_ARAC_FAMILY_2"/>
    <property type="match status" value="1"/>
</dbReference>
<reference evidence="12" key="1">
    <citation type="submission" date="2016-05" db="EMBL/GenBank/DDBJ databases">
        <title>Paenibacillus oryzae. sp. nov., isolated from the rice root.</title>
        <authorList>
            <person name="Zhang J."/>
            <person name="Zhang X."/>
        </authorList>
    </citation>
    <scope>NUCLEOTIDE SEQUENCE [LARGE SCALE GENOMIC DNA]</scope>
    <source>
        <strain evidence="12">KCTC13222</strain>
    </source>
</reference>
<feature type="modified residue" description="4-aspartylphosphate" evidence="8">
    <location>
        <position position="93"/>
    </location>
</feature>
<dbReference type="InterPro" id="IPR041522">
    <property type="entry name" value="CdaR_GGDEF"/>
</dbReference>
<dbReference type="SUPFAM" id="SSF46689">
    <property type="entry name" value="Homeodomain-like"/>
    <property type="match status" value="2"/>
</dbReference>
<keyword evidence="6" id="KW-0238">DNA-binding</keyword>
<dbReference type="SUPFAM" id="SSF52172">
    <property type="entry name" value="CheY-like"/>
    <property type="match status" value="1"/>
</dbReference>
<dbReference type="InterPro" id="IPR018060">
    <property type="entry name" value="HTH_AraC"/>
</dbReference>
<evidence type="ECO:0000256" key="3">
    <source>
        <dbReference type="ARBA" id="ARBA00022553"/>
    </source>
</evidence>
<dbReference type="OrthoDB" id="9794370at2"/>
<dbReference type="PROSITE" id="PS50110">
    <property type="entry name" value="RESPONSE_REGULATORY"/>
    <property type="match status" value="1"/>
</dbReference>
<name>A0A1C0ZUN8_9BACL</name>
<dbReference type="PANTHER" id="PTHR42713">
    <property type="entry name" value="HISTIDINE KINASE-RELATED"/>
    <property type="match status" value="1"/>
</dbReference>
<evidence type="ECO:0000256" key="4">
    <source>
        <dbReference type="ARBA" id="ARBA00023012"/>
    </source>
</evidence>
<organism evidence="11 12">
    <name type="scientific">Paenibacillus pectinilyticus</name>
    <dbReference type="NCBI Taxonomy" id="512399"/>
    <lineage>
        <taxon>Bacteria</taxon>
        <taxon>Bacillati</taxon>
        <taxon>Bacillota</taxon>
        <taxon>Bacilli</taxon>
        <taxon>Bacillales</taxon>
        <taxon>Paenibacillaceae</taxon>
        <taxon>Paenibacillus</taxon>
    </lineage>
</organism>
<dbReference type="PROSITE" id="PS00041">
    <property type="entry name" value="HTH_ARAC_FAMILY_1"/>
    <property type="match status" value="1"/>
</dbReference>
<evidence type="ECO:0000256" key="8">
    <source>
        <dbReference type="PROSITE-ProRule" id="PRU00169"/>
    </source>
</evidence>
<dbReference type="GO" id="GO:0000160">
    <property type="term" value="P:phosphorelay signal transduction system"/>
    <property type="evidence" value="ECO:0007669"/>
    <property type="project" value="UniProtKB-KW"/>
</dbReference>
<keyword evidence="7" id="KW-0804">Transcription</keyword>
<dbReference type="InterPro" id="IPR018062">
    <property type="entry name" value="HTH_AraC-typ_CS"/>
</dbReference>
<evidence type="ECO:0000256" key="6">
    <source>
        <dbReference type="ARBA" id="ARBA00023125"/>
    </source>
</evidence>
<dbReference type="Gene3D" id="1.10.10.60">
    <property type="entry name" value="Homeodomain-like"/>
    <property type="match status" value="2"/>
</dbReference>
<dbReference type="GO" id="GO:0043565">
    <property type="term" value="F:sequence-specific DNA binding"/>
    <property type="evidence" value="ECO:0007669"/>
    <property type="project" value="InterPro"/>
</dbReference>
<dbReference type="SMART" id="SM00448">
    <property type="entry name" value="REC"/>
    <property type="match status" value="1"/>
</dbReference>
<evidence type="ECO:0008006" key="13">
    <source>
        <dbReference type="Google" id="ProtNLM"/>
    </source>
</evidence>
<dbReference type="Proteomes" id="UP000093309">
    <property type="component" value="Unassembled WGS sequence"/>
</dbReference>
<dbReference type="InterPro" id="IPR051552">
    <property type="entry name" value="HptR"/>
</dbReference>
<evidence type="ECO:0000259" key="10">
    <source>
        <dbReference type="PROSITE" id="PS50110"/>
    </source>
</evidence>
<evidence type="ECO:0000256" key="1">
    <source>
        <dbReference type="ARBA" id="ARBA00004496"/>
    </source>
</evidence>
<comment type="subcellular location">
    <subcellularLocation>
        <location evidence="1">Cytoplasm</location>
    </subcellularLocation>
</comment>
<dbReference type="Pfam" id="PF17853">
    <property type="entry name" value="GGDEF_2"/>
    <property type="match status" value="1"/>
</dbReference>
<proteinExistence type="predicted"/>
<accession>A0A1C0ZUN8</accession>
<sequence length="580" mass="66921">MVFGLGLIFLTVIDILQKFLYMKSMPYYDRVKGVSPMNDTYKILIVDDEFEIREGLNSFYWERFQFQAIGLAANGKQALDLMQRNDVDVVITDIKMPVMDGIELSREISIHYPHVKIVILSGYKEFSYARDALQAGVSEYLLKPVDLKNLSESMMKLKLQMDAERQSSQKLQSYANQLANSLPAARDHFFQSLVEAPLPEYHEAKEKMSLLEIEMNASYYCCAAVKLETKEQQDGNAPDSTMMNKAHTILERHLDAGQCHSYALRKKAGELIVFLNLNGTSVPPRRSLSLLFEQIIVSIEHETGCRSIIGLGDVYQSLLSFPDSYKQARSVMERNIFLERGGLFLWDSAEGQLLERKDYPYPHETKLLDAVLEGNLDSSLLHFQQFWNSCGLDAEQAEHAHVHRYLMPLFTMLERRLDLHGASFESIASLSMPFIEFVEQFQTLSQLKTALDRLISDITLHIKKLNDVVQTTSHSAVHQVKKYIEEHCSEKITLNQMAELVYLNPSYFSIQFKKETGINFIDYLKNCRMEKAKELLRRIDLKVYEIGEIVGYQDRKYFATTFKSYTKLTPLEYRQSFITY</sequence>
<keyword evidence="2" id="KW-0963">Cytoplasm</keyword>
<dbReference type="AlphaFoldDB" id="A0A1C0ZUN8"/>
<dbReference type="InterPro" id="IPR001789">
    <property type="entry name" value="Sig_transdc_resp-reg_receiver"/>
</dbReference>
<evidence type="ECO:0000313" key="12">
    <source>
        <dbReference type="Proteomes" id="UP000093309"/>
    </source>
</evidence>
<dbReference type="CDD" id="cd17536">
    <property type="entry name" value="REC_YesN-like"/>
    <property type="match status" value="1"/>
</dbReference>
<dbReference type="Pfam" id="PF12833">
    <property type="entry name" value="HTH_18"/>
    <property type="match status" value="1"/>
</dbReference>
<dbReference type="InterPro" id="IPR011006">
    <property type="entry name" value="CheY-like_superfamily"/>
</dbReference>
<evidence type="ECO:0000259" key="9">
    <source>
        <dbReference type="PROSITE" id="PS01124"/>
    </source>
</evidence>
<evidence type="ECO:0000256" key="2">
    <source>
        <dbReference type="ARBA" id="ARBA00022490"/>
    </source>
</evidence>
<dbReference type="SMART" id="SM00342">
    <property type="entry name" value="HTH_ARAC"/>
    <property type="match status" value="1"/>
</dbReference>
<protein>
    <recommendedName>
        <fullName evidence="13">DNA-binding response regulator</fullName>
    </recommendedName>
</protein>
<dbReference type="PANTHER" id="PTHR42713:SF3">
    <property type="entry name" value="TRANSCRIPTIONAL REGULATORY PROTEIN HPTR"/>
    <property type="match status" value="1"/>
</dbReference>
<evidence type="ECO:0000256" key="5">
    <source>
        <dbReference type="ARBA" id="ARBA00023015"/>
    </source>
</evidence>
<dbReference type="GO" id="GO:0005737">
    <property type="term" value="C:cytoplasm"/>
    <property type="evidence" value="ECO:0007669"/>
    <property type="project" value="UniProtKB-SubCell"/>
</dbReference>
<dbReference type="InterPro" id="IPR009057">
    <property type="entry name" value="Homeodomain-like_sf"/>
</dbReference>
<keyword evidence="4" id="KW-0902">Two-component regulatory system</keyword>